<evidence type="ECO:0000256" key="1">
    <source>
        <dbReference type="ARBA" id="ARBA00004141"/>
    </source>
</evidence>
<dbReference type="GO" id="GO:0005886">
    <property type="term" value="C:plasma membrane"/>
    <property type="evidence" value="ECO:0007669"/>
    <property type="project" value="TreeGrafter"/>
</dbReference>
<feature type="transmembrane region" description="Helical" evidence="9">
    <location>
        <begin position="185"/>
        <end position="206"/>
    </location>
</feature>
<evidence type="ECO:0008006" key="12">
    <source>
        <dbReference type="Google" id="ProtNLM"/>
    </source>
</evidence>
<dbReference type="InterPro" id="IPR050363">
    <property type="entry name" value="MIP/Aquaporin"/>
</dbReference>
<feature type="compositionally biased region" description="Low complexity" evidence="8">
    <location>
        <begin position="26"/>
        <end position="37"/>
    </location>
</feature>
<feature type="region of interest" description="Disordered" evidence="8">
    <location>
        <begin position="1"/>
        <end position="60"/>
    </location>
</feature>
<dbReference type="Proteomes" id="UP000094236">
    <property type="component" value="Unassembled WGS sequence"/>
</dbReference>
<dbReference type="InterPro" id="IPR022357">
    <property type="entry name" value="MIP_CS"/>
</dbReference>
<keyword evidence="3 7" id="KW-0813">Transport</keyword>
<comment type="subcellular location">
    <subcellularLocation>
        <location evidence="1">Membrane</location>
        <topology evidence="1">Multi-pass membrane protein</topology>
    </subcellularLocation>
</comment>
<evidence type="ECO:0000256" key="6">
    <source>
        <dbReference type="ARBA" id="ARBA00023136"/>
    </source>
</evidence>
<dbReference type="PANTHER" id="PTHR43829">
    <property type="entry name" value="AQUAPORIN OR AQUAGLYCEROPORIN RELATED"/>
    <property type="match status" value="1"/>
</dbReference>
<dbReference type="EMBL" id="KV454012">
    <property type="protein sequence ID" value="ODV97407.1"/>
    <property type="molecule type" value="Genomic_DNA"/>
</dbReference>
<accession>A0A1E4U094</accession>
<proteinExistence type="inferred from homology"/>
<keyword evidence="6 9" id="KW-0472">Membrane</keyword>
<dbReference type="NCBIfam" id="TIGR00861">
    <property type="entry name" value="MIP"/>
    <property type="match status" value="1"/>
</dbReference>
<evidence type="ECO:0000256" key="3">
    <source>
        <dbReference type="ARBA" id="ARBA00022448"/>
    </source>
</evidence>
<dbReference type="SUPFAM" id="SSF81338">
    <property type="entry name" value="Aquaporin-like"/>
    <property type="match status" value="1"/>
</dbReference>
<dbReference type="GO" id="GO:0015250">
    <property type="term" value="F:water channel activity"/>
    <property type="evidence" value="ECO:0007669"/>
    <property type="project" value="TreeGrafter"/>
</dbReference>
<keyword evidence="4 7" id="KW-0812">Transmembrane</keyword>
<dbReference type="Pfam" id="PF00230">
    <property type="entry name" value="MIP"/>
    <property type="match status" value="1"/>
</dbReference>
<feature type="compositionally biased region" description="Polar residues" evidence="8">
    <location>
        <begin position="38"/>
        <end position="51"/>
    </location>
</feature>
<evidence type="ECO:0000256" key="9">
    <source>
        <dbReference type="SAM" id="Phobius"/>
    </source>
</evidence>
<sequence length="389" mass="42751">MSNSSGNVFDTNPKVAGSSVDHRENANNGIMNRRNNNSITPFDNNNTTSSGEADLDLHGTHSGPLYHRGELIHGGPATGLEYPGDEEEKDEPACLNAWSRFRYKYREYFAEFFGTMIMVMFGDGVVAQSTLSDKEYSTYTNISLGWGGAVMLGYMTCGGISGGHLNPAVTFASAVYRDFKWSKTLGYMGSQMLGGYIGGLLVYATYKTSFDHYEGGADIRTVTGDHPTAGIFCTFAQDYLPTRSQITSELVSSTLLQFLIFALTDPYNLPSESSLFPFSLFMLIFCIGACYGYQTGYAINPARDLAPRVAAASIHLYGSELWTYGHNYAIVPSLIPFIGTTLGGFLYDTFIYRGLETPCNQADYGYAKFFGKLTNKKIKTDLEKEVDST</sequence>
<feature type="transmembrane region" description="Helical" evidence="9">
    <location>
        <begin position="143"/>
        <end position="165"/>
    </location>
</feature>
<dbReference type="GO" id="GO:0015254">
    <property type="term" value="F:glycerol channel activity"/>
    <property type="evidence" value="ECO:0007669"/>
    <property type="project" value="TreeGrafter"/>
</dbReference>
<dbReference type="OrthoDB" id="3222at2759"/>
<dbReference type="PRINTS" id="PR00783">
    <property type="entry name" value="MINTRINSICP"/>
</dbReference>
<dbReference type="AlphaFoldDB" id="A0A1E4U094"/>
<evidence type="ECO:0000256" key="4">
    <source>
        <dbReference type="ARBA" id="ARBA00022692"/>
    </source>
</evidence>
<organism evidence="10 11">
    <name type="scientific">Pachysolen tannophilus NRRL Y-2460</name>
    <dbReference type="NCBI Taxonomy" id="669874"/>
    <lineage>
        <taxon>Eukaryota</taxon>
        <taxon>Fungi</taxon>
        <taxon>Dikarya</taxon>
        <taxon>Ascomycota</taxon>
        <taxon>Saccharomycotina</taxon>
        <taxon>Pichiomycetes</taxon>
        <taxon>Pachysolenaceae</taxon>
        <taxon>Pachysolen</taxon>
    </lineage>
</organism>
<evidence type="ECO:0000256" key="5">
    <source>
        <dbReference type="ARBA" id="ARBA00022989"/>
    </source>
</evidence>
<evidence type="ECO:0000313" key="11">
    <source>
        <dbReference type="Proteomes" id="UP000094236"/>
    </source>
</evidence>
<dbReference type="InterPro" id="IPR023271">
    <property type="entry name" value="Aquaporin-like"/>
</dbReference>
<dbReference type="Gene3D" id="1.20.1080.10">
    <property type="entry name" value="Glycerol uptake facilitator protein"/>
    <property type="match status" value="1"/>
</dbReference>
<evidence type="ECO:0000256" key="2">
    <source>
        <dbReference type="ARBA" id="ARBA00006175"/>
    </source>
</evidence>
<dbReference type="PANTHER" id="PTHR43829:SF9">
    <property type="entry name" value="AQUAPORIN-9"/>
    <property type="match status" value="1"/>
</dbReference>
<comment type="similarity">
    <text evidence="2 7">Belongs to the MIP/aquaporin (TC 1.A.8) family.</text>
</comment>
<evidence type="ECO:0000313" key="10">
    <source>
        <dbReference type="EMBL" id="ODV97407.1"/>
    </source>
</evidence>
<feature type="transmembrane region" description="Helical" evidence="9">
    <location>
        <begin position="275"/>
        <end position="293"/>
    </location>
</feature>
<evidence type="ECO:0000256" key="7">
    <source>
        <dbReference type="RuleBase" id="RU000477"/>
    </source>
</evidence>
<reference evidence="11" key="1">
    <citation type="submission" date="2016-05" db="EMBL/GenBank/DDBJ databases">
        <title>Comparative genomics of biotechnologically important yeasts.</title>
        <authorList>
            <consortium name="DOE Joint Genome Institute"/>
            <person name="Riley R."/>
            <person name="Haridas S."/>
            <person name="Wolfe K.H."/>
            <person name="Lopes M.R."/>
            <person name="Hittinger C.T."/>
            <person name="Goker M."/>
            <person name="Salamov A."/>
            <person name="Wisecaver J."/>
            <person name="Long T.M."/>
            <person name="Aerts A.L."/>
            <person name="Barry K."/>
            <person name="Choi C."/>
            <person name="Clum A."/>
            <person name="Coughlan A.Y."/>
            <person name="Deshpande S."/>
            <person name="Douglass A.P."/>
            <person name="Hanson S.J."/>
            <person name="Klenk H.-P."/>
            <person name="Labutti K."/>
            <person name="Lapidus A."/>
            <person name="Lindquist E."/>
            <person name="Lipzen A."/>
            <person name="Meier-Kolthoff J.P."/>
            <person name="Ohm R.A."/>
            <person name="Otillar R.P."/>
            <person name="Pangilinan J."/>
            <person name="Peng Y."/>
            <person name="Rokas A."/>
            <person name="Rosa C.A."/>
            <person name="Scheuner C."/>
            <person name="Sibirny A.A."/>
            <person name="Slot J.C."/>
            <person name="Stielow J.B."/>
            <person name="Sun H."/>
            <person name="Kurtzman C.P."/>
            <person name="Blackwell M."/>
            <person name="Grigoriev I.V."/>
            <person name="Jeffries T.W."/>
        </authorList>
    </citation>
    <scope>NUCLEOTIDE SEQUENCE [LARGE SCALE GENOMIC DNA]</scope>
    <source>
        <strain evidence="11">NRRL Y-2460</strain>
    </source>
</reference>
<dbReference type="InterPro" id="IPR000425">
    <property type="entry name" value="MIP"/>
</dbReference>
<keyword evidence="11" id="KW-1185">Reference proteome</keyword>
<dbReference type="PROSITE" id="PS00221">
    <property type="entry name" value="MIP"/>
    <property type="match status" value="1"/>
</dbReference>
<evidence type="ECO:0000256" key="8">
    <source>
        <dbReference type="SAM" id="MobiDB-lite"/>
    </source>
</evidence>
<gene>
    <name evidence="10" type="ORF">PACTADRAFT_49125</name>
</gene>
<dbReference type="CDD" id="cd00333">
    <property type="entry name" value="MIP"/>
    <property type="match status" value="1"/>
</dbReference>
<feature type="compositionally biased region" description="Polar residues" evidence="8">
    <location>
        <begin position="1"/>
        <end position="10"/>
    </location>
</feature>
<keyword evidence="5 9" id="KW-1133">Transmembrane helix</keyword>
<name>A0A1E4U094_PACTA</name>
<protein>
    <recommendedName>
        <fullName evidence="12">Aquaporin</fullName>
    </recommendedName>
</protein>
<dbReference type="STRING" id="669874.A0A1E4U094"/>
<feature type="transmembrane region" description="Helical" evidence="9">
    <location>
        <begin position="108"/>
        <end position="131"/>
    </location>
</feature>